<accession>A0A211ZC03</accession>
<evidence type="ECO:0000313" key="10">
    <source>
        <dbReference type="Proteomes" id="UP000196655"/>
    </source>
</evidence>
<dbReference type="InterPro" id="IPR037914">
    <property type="entry name" value="SpoVT-AbrB_sf"/>
</dbReference>
<dbReference type="GO" id="GO:0000976">
    <property type="term" value="F:transcription cis-regulatory region binding"/>
    <property type="evidence" value="ECO:0007669"/>
    <property type="project" value="TreeGrafter"/>
</dbReference>
<keyword evidence="5 7" id="KW-0238">DNA-binding</keyword>
<reference evidence="10" key="1">
    <citation type="submission" date="2017-05" db="EMBL/GenBank/DDBJ databases">
        <authorList>
            <person name="Macchi M."/>
            <person name="Festa S."/>
            <person name="Coppotelli B.M."/>
            <person name="Morelli I.S."/>
        </authorList>
    </citation>
    <scope>NUCLEOTIDE SEQUENCE [LARGE SCALE GENOMIC DNA]</scope>
    <source>
        <strain evidence="10">I</strain>
    </source>
</reference>
<name>A0A211ZC03_9PROT</name>
<dbReference type="InterPro" id="IPR007159">
    <property type="entry name" value="SpoVT-AbrB_dom"/>
</dbReference>
<dbReference type="AlphaFoldDB" id="A0A211ZC03"/>
<proteinExistence type="inferred from homology"/>
<keyword evidence="6 7" id="KW-0804">Transcription</keyword>
<dbReference type="InterPro" id="IPR020603">
    <property type="entry name" value="MraZ_dom"/>
</dbReference>
<dbReference type="CDD" id="cd16320">
    <property type="entry name" value="MraZ_N"/>
    <property type="match status" value="1"/>
</dbReference>
<evidence type="ECO:0000256" key="2">
    <source>
        <dbReference type="ARBA" id="ARBA00022490"/>
    </source>
</evidence>
<dbReference type="CDD" id="cd16321">
    <property type="entry name" value="MraZ_C"/>
    <property type="match status" value="1"/>
</dbReference>
<comment type="similarity">
    <text evidence="7">Belongs to the MraZ family.</text>
</comment>
<evidence type="ECO:0000313" key="9">
    <source>
        <dbReference type="EMBL" id="OWJ62791.1"/>
    </source>
</evidence>
<dbReference type="Gene3D" id="3.40.1550.20">
    <property type="entry name" value="Transcriptional regulator MraZ domain"/>
    <property type="match status" value="1"/>
</dbReference>
<dbReference type="GO" id="GO:2000143">
    <property type="term" value="P:negative regulation of DNA-templated transcription initiation"/>
    <property type="evidence" value="ECO:0007669"/>
    <property type="project" value="TreeGrafter"/>
</dbReference>
<evidence type="ECO:0000256" key="3">
    <source>
        <dbReference type="ARBA" id="ARBA00022737"/>
    </source>
</evidence>
<evidence type="ECO:0000256" key="1">
    <source>
        <dbReference type="ARBA" id="ARBA00013860"/>
    </source>
</evidence>
<dbReference type="Pfam" id="PF02381">
    <property type="entry name" value="MraZ"/>
    <property type="match status" value="1"/>
</dbReference>
<dbReference type="Proteomes" id="UP000196655">
    <property type="component" value="Unassembled WGS sequence"/>
</dbReference>
<evidence type="ECO:0000256" key="7">
    <source>
        <dbReference type="HAMAP-Rule" id="MF_01008"/>
    </source>
</evidence>
<comment type="subunit">
    <text evidence="7">Forms oligomers.</text>
</comment>
<dbReference type="PANTHER" id="PTHR34701">
    <property type="entry name" value="TRANSCRIPTIONAL REGULATOR MRAZ"/>
    <property type="match status" value="1"/>
</dbReference>
<dbReference type="OrthoDB" id="9807753at2"/>
<dbReference type="InterPro" id="IPR003444">
    <property type="entry name" value="MraZ"/>
</dbReference>
<evidence type="ECO:0000256" key="5">
    <source>
        <dbReference type="ARBA" id="ARBA00023125"/>
    </source>
</evidence>
<comment type="caution">
    <text evidence="9">The sequence shown here is derived from an EMBL/GenBank/DDBJ whole genome shotgun (WGS) entry which is preliminary data.</text>
</comment>
<dbReference type="InterPro" id="IPR038619">
    <property type="entry name" value="MraZ_sf"/>
</dbReference>
<keyword evidence="10" id="KW-1185">Reference proteome</keyword>
<keyword evidence="3" id="KW-0677">Repeat</keyword>
<keyword evidence="4 7" id="KW-0805">Transcription regulation</keyword>
<protein>
    <recommendedName>
        <fullName evidence="1 7">Transcriptional regulator MraZ</fullName>
    </recommendedName>
</protein>
<dbReference type="PROSITE" id="PS51740">
    <property type="entry name" value="SPOVT_ABRB"/>
    <property type="match status" value="2"/>
</dbReference>
<dbReference type="PANTHER" id="PTHR34701:SF1">
    <property type="entry name" value="TRANSCRIPTIONAL REGULATOR MRAZ"/>
    <property type="match status" value="1"/>
</dbReference>
<feature type="domain" description="SpoVT-AbrB" evidence="8">
    <location>
        <begin position="113"/>
        <end position="156"/>
    </location>
</feature>
<evidence type="ECO:0000256" key="4">
    <source>
        <dbReference type="ARBA" id="ARBA00023015"/>
    </source>
</evidence>
<keyword evidence="2 7" id="KW-0963">Cytoplasm</keyword>
<evidence type="ECO:0000259" key="8">
    <source>
        <dbReference type="PROSITE" id="PS51740"/>
    </source>
</evidence>
<dbReference type="SUPFAM" id="SSF89447">
    <property type="entry name" value="AbrB/MazE/MraZ-like"/>
    <property type="match status" value="1"/>
</dbReference>
<dbReference type="GO" id="GO:0009295">
    <property type="term" value="C:nucleoid"/>
    <property type="evidence" value="ECO:0007669"/>
    <property type="project" value="UniProtKB-SubCell"/>
</dbReference>
<gene>
    <name evidence="7" type="primary">mraZ</name>
    <name evidence="9" type="ORF">BWR60_29570</name>
</gene>
<dbReference type="HAMAP" id="MF_01008">
    <property type="entry name" value="MraZ"/>
    <property type="match status" value="1"/>
</dbReference>
<evidence type="ECO:0000256" key="6">
    <source>
        <dbReference type="ARBA" id="ARBA00023163"/>
    </source>
</evidence>
<dbReference type="InterPro" id="IPR035644">
    <property type="entry name" value="MraZ_C"/>
</dbReference>
<feature type="domain" description="SpoVT-AbrB" evidence="8">
    <location>
        <begin position="37"/>
        <end position="82"/>
    </location>
</feature>
<dbReference type="GO" id="GO:0005737">
    <property type="term" value="C:cytoplasm"/>
    <property type="evidence" value="ECO:0007669"/>
    <property type="project" value="UniProtKB-UniRule"/>
</dbReference>
<dbReference type="InterPro" id="IPR035642">
    <property type="entry name" value="MraZ_N"/>
</dbReference>
<dbReference type="GO" id="GO:0003700">
    <property type="term" value="F:DNA-binding transcription factor activity"/>
    <property type="evidence" value="ECO:0007669"/>
    <property type="project" value="UniProtKB-UniRule"/>
</dbReference>
<organism evidence="9 10">
    <name type="scientific">Inquilinus limosus</name>
    <dbReference type="NCBI Taxonomy" id="171674"/>
    <lineage>
        <taxon>Bacteria</taxon>
        <taxon>Pseudomonadati</taxon>
        <taxon>Pseudomonadota</taxon>
        <taxon>Alphaproteobacteria</taxon>
        <taxon>Rhodospirillales</taxon>
        <taxon>Rhodospirillaceae</taxon>
        <taxon>Inquilinus</taxon>
    </lineage>
</organism>
<sequence length="188" mass="20341">MISHRMGAIAHFRGVATGVLQAADAPLGGWMARFTGTYVNKVDKKGRVSVPAPFRATLEALGAPVVNLKPSPDRQALDGVTEAYMDEVQRRLDAMDLYSPEREALEIREFSETQQLQMDPEGRIILPRHMLDLAGITDSIAFMGMGSRFQIWEPEALKAHQQARLAVSRELTLARAGGNGAGANGGAA</sequence>
<dbReference type="STRING" id="1122125.GCA_000423185_04998"/>
<dbReference type="EMBL" id="NHON01000089">
    <property type="protein sequence ID" value="OWJ62791.1"/>
    <property type="molecule type" value="Genomic_DNA"/>
</dbReference>
<comment type="subcellular location">
    <subcellularLocation>
        <location evidence="7">Cytoplasm</location>
        <location evidence="7">Nucleoid</location>
    </subcellularLocation>
</comment>